<accession>A0A1E7EZK3</accession>
<keyword evidence="1" id="KW-1133">Transmembrane helix</keyword>
<evidence type="ECO:0000313" key="2">
    <source>
        <dbReference type="EMBL" id="OEU11450.1"/>
    </source>
</evidence>
<dbReference type="EMBL" id="KV784367">
    <property type="protein sequence ID" value="OEU11450.1"/>
    <property type="molecule type" value="Genomic_DNA"/>
</dbReference>
<sequence length="233" mass="25594">MSSARIELSSGTCCGSAGIDQTKPAILQPYLQNREWEKFCSEMDAALEPANTAKTISMGIFGVTFIIFLGVILSGFLSMGLEDTPIFVLPAVMMVVVFISFACYFCVMCAVKAKMQQICQSISHSHPQLSFHVRFERYRGGRNNSYTTQYIAVSINNTGNNVPNNNNNNNNTGNNNNHNTEIPMAQADAIGVAVSTTAHASSPAERLAELDKMKYSLTKREFETKRAQILDSV</sequence>
<reference evidence="2 3" key="1">
    <citation type="submission" date="2016-09" db="EMBL/GenBank/DDBJ databases">
        <title>Extensive genetic diversity and differential bi-allelic expression allows diatom success in the polar Southern Ocean.</title>
        <authorList>
            <consortium name="DOE Joint Genome Institute"/>
            <person name="Mock T."/>
            <person name="Otillar R.P."/>
            <person name="Strauss J."/>
            <person name="Dupont C."/>
            <person name="Frickenhaus S."/>
            <person name="Maumus F."/>
            <person name="Mcmullan M."/>
            <person name="Sanges R."/>
            <person name="Schmutz J."/>
            <person name="Toseland A."/>
            <person name="Valas R."/>
            <person name="Veluchamy A."/>
            <person name="Ward B.J."/>
            <person name="Allen A."/>
            <person name="Barry K."/>
            <person name="Falciatore A."/>
            <person name="Ferrante M."/>
            <person name="Fortunato A.E."/>
            <person name="Gloeckner G."/>
            <person name="Gruber A."/>
            <person name="Hipkin R."/>
            <person name="Janech M."/>
            <person name="Kroth P."/>
            <person name="Leese F."/>
            <person name="Lindquist E."/>
            <person name="Lyon B.R."/>
            <person name="Martin J."/>
            <person name="Mayer C."/>
            <person name="Parker M."/>
            <person name="Quesneville H."/>
            <person name="Raymond J."/>
            <person name="Uhlig C."/>
            <person name="Valentin K.U."/>
            <person name="Worden A.Z."/>
            <person name="Armbrust E.V."/>
            <person name="Bowler C."/>
            <person name="Green B."/>
            <person name="Moulton V."/>
            <person name="Van Oosterhout C."/>
            <person name="Grigoriev I."/>
        </authorList>
    </citation>
    <scope>NUCLEOTIDE SEQUENCE [LARGE SCALE GENOMIC DNA]</scope>
    <source>
        <strain evidence="2 3">CCMP1102</strain>
    </source>
</reference>
<dbReference type="KEGG" id="fcy:FRACYDRAFT_276817"/>
<organism evidence="2 3">
    <name type="scientific">Fragilariopsis cylindrus CCMP1102</name>
    <dbReference type="NCBI Taxonomy" id="635003"/>
    <lineage>
        <taxon>Eukaryota</taxon>
        <taxon>Sar</taxon>
        <taxon>Stramenopiles</taxon>
        <taxon>Ochrophyta</taxon>
        <taxon>Bacillariophyta</taxon>
        <taxon>Bacillariophyceae</taxon>
        <taxon>Bacillariophycidae</taxon>
        <taxon>Bacillariales</taxon>
        <taxon>Bacillariaceae</taxon>
        <taxon>Fragilariopsis</taxon>
    </lineage>
</organism>
<protein>
    <submittedName>
        <fullName evidence="2">Uncharacterized protein</fullName>
    </submittedName>
</protein>
<feature type="transmembrane region" description="Helical" evidence="1">
    <location>
        <begin position="87"/>
        <end position="111"/>
    </location>
</feature>
<feature type="transmembrane region" description="Helical" evidence="1">
    <location>
        <begin position="60"/>
        <end position="81"/>
    </location>
</feature>
<dbReference type="AlphaFoldDB" id="A0A1E7EZK3"/>
<name>A0A1E7EZK3_9STRA</name>
<keyword evidence="1" id="KW-0812">Transmembrane</keyword>
<dbReference type="Proteomes" id="UP000095751">
    <property type="component" value="Unassembled WGS sequence"/>
</dbReference>
<evidence type="ECO:0000313" key="3">
    <source>
        <dbReference type="Proteomes" id="UP000095751"/>
    </source>
</evidence>
<proteinExistence type="predicted"/>
<evidence type="ECO:0000256" key="1">
    <source>
        <dbReference type="SAM" id="Phobius"/>
    </source>
</evidence>
<dbReference type="InParanoid" id="A0A1E7EZK3"/>
<keyword evidence="3" id="KW-1185">Reference proteome</keyword>
<keyword evidence="1" id="KW-0472">Membrane</keyword>
<gene>
    <name evidence="2" type="ORF">FRACYDRAFT_276817</name>
</gene>